<gene>
    <name evidence="2" type="ORF">ACFOEN_08870</name>
</gene>
<dbReference type="PANTHER" id="PTHR33121">
    <property type="entry name" value="CYCLIC DI-GMP PHOSPHODIESTERASE PDEF"/>
    <property type="match status" value="1"/>
</dbReference>
<dbReference type="EMBL" id="JBHRTI010000004">
    <property type="protein sequence ID" value="MFC3147752.1"/>
    <property type="molecule type" value="Genomic_DNA"/>
</dbReference>
<protein>
    <submittedName>
        <fullName evidence="2">EAL domain-containing protein</fullName>
    </submittedName>
</protein>
<dbReference type="InterPro" id="IPR035919">
    <property type="entry name" value="EAL_sf"/>
</dbReference>
<comment type="caution">
    <text evidence="2">The sequence shown here is derived from an EMBL/GenBank/DDBJ whole genome shotgun (WGS) entry which is preliminary data.</text>
</comment>
<dbReference type="SUPFAM" id="SSF141868">
    <property type="entry name" value="EAL domain-like"/>
    <property type="match status" value="1"/>
</dbReference>
<feature type="domain" description="EAL" evidence="1">
    <location>
        <begin position="1"/>
        <end position="217"/>
    </location>
</feature>
<name>A0ABV7H2B0_9BURK</name>
<dbReference type="Proteomes" id="UP001595556">
    <property type="component" value="Unassembled WGS sequence"/>
</dbReference>
<evidence type="ECO:0000313" key="3">
    <source>
        <dbReference type="Proteomes" id="UP001595556"/>
    </source>
</evidence>
<evidence type="ECO:0000259" key="1">
    <source>
        <dbReference type="PROSITE" id="PS50883"/>
    </source>
</evidence>
<evidence type="ECO:0000313" key="2">
    <source>
        <dbReference type="EMBL" id="MFC3147752.1"/>
    </source>
</evidence>
<dbReference type="Pfam" id="PF00563">
    <property type="entry name" value="EAL"/>
    <property type="match status" value="1"/>
</dbReference>
<proteinExistence type="predicted"/>
<keyword evidence="3" id="KW-1185">Reference proteome</keyword>
<dbReference type="PANTHER" id="PTHR33121:SF70">
    <property type="entry name" value="SIGNALING PROTEIN YKOW"/>
    <property type="match status" value="1"/>
</dbReference>
<sequence>MNHDSLHFFGQRVLVPATGEVLYTELLARSAQVPDITRFVREAEAMGAIAAVDVHSLKLALRLLRSDPHIRVGVNMSPHTPMLEPETLRVVIGAFEPYPDRLFVEIGSAALAGAEDRLLDCVNAFRYVKARIVLDGFLDGSNTLGRAQRLRPEYLKVSYVEQRSREYLEQGIKFAGRASAELIAVGVETPATSGWLTQLGVTLQQGWLHHRPELIAG</sequence>
<dbReference type="PROSITE" id="PS50883">
    <property type="entry name" value="EAL"/>
    <property type="match status" value="1"/>
</dbReference>
<dbReference type="Gene3D" id="3.20.20.450">
    <property type="entry name" value="EAL domain"/>
    <property type="match status" value="1"/>
</dbReference>
<organism evidence="2 3">
    <name type="scientific">Piscinibacterium candidicorallinum</name>
    <dbReference type="NCBI Taxonomy" id="1793872"/>
    <lineage>
        <taxon>Bacteria</taxon>
        <taxon>Pseudomonadati</taxon>
        <taxon>Pseudomonadota</taxon>
        <taxon>Betaproteobacteria</taxon>
        <taxon>Burkholderiales</taxon>
        <taxon>Piscinibacterium</taxon>
    </lineage>
</organism>
<accession>A0ABV7H2B0</accession>
<dbReference type="InterPro" id="IPR050706">
    <property type="entry name" value="Cyclic-di-GMP_PDE-like"/>
</dbReference>
<reference evidence="3" key="1">
    <citation type="journal article" date="2019" name="Int. J. Syst. Evol. Microbiol.">
        <title>The Global Catalogue of Microorganisms (GCM) 10K type strain sequencing project: providing services to taxonomists for standard genome sequencing and annotation.</title>
        <authorList>
            <consortium name="The Broad Institute Genomics Platform"/>
            <consortium name="The Broad Institute Genome Sequencing Center for Infectious Disease"/>
            <person name="Wu L."/>
            <person name="Ma J."/>
        </authorList>
    </citation>
    <scope>NUCLEOTIDE SEQUENCE [LARGE SCALE GENOMIC DNA]</scope>
    <source>
        <strain evidence="3">KCTC 52168</strain>
    </source>
</reference>
<dbReference type="RefSeq" id="WP_377303102.1">
    <property type="nucleotide sequence ID" value="NZ_CP180191.1"/>
</dbReference>
<dbReference type="SMART" id="SM00052">
    <property type="entry name" value="EAL"/>
    <property type="match status" value="1"/>
</dbReference>
<dbReference type="InterPro" id="IPR001633">
    <property type="entry name" value="EAL_dom"/>
</dbReference>